<sequence length="115" mass="11979">MIPVATAKHRLPPASSCANASLEVFSASASPGTEVYTFGLQRLLLRPSSFLAMPLSEQLDPPCDDEPSGSDSDCMSAASDSDFIAPMKTPIVDTPAVSFTHASVAAAHCTSLFAF</sequence>
<name>A0ACC1TCW4_9APHY</name>
<dbReference type="Proteomes" id="UP001148662">
    <property type="component" value="Unassembled WGS sequence"/>
</dbReference>
<proteinExistence type="predicted"/>
<keyword evidence="2" id="KW-1185">Reference proteome</keyword>
<organism evidence="1 2">
    <name type="scientific">Phlebia brevispora</name>
    <dbReference type="NCBI Taxonomy" id="194682"/>
    <lineage>
        <taxon>Eukaryota</taxon>
        <taxon>Fungi</taxon>
        <taxon>Dikarya</taxon>
        <taxon>Basidiomycota</taxon>
        <taxon>Agaricomycotina</taxon>
        <taxon>Agaricomycetes</taxon>
        <taxon>Polyporales</taxon>
        <taxon>Meruliaceae</taxon>
        <taxon>Phlebia</taxon>
    </lineage>
</organism>
<accession>A0ACC1TCW4</accession>
<protein>
    <submittedName>
        <fullName evidence="1">Uncharacterized protein</fullName>
    </submittedName>
</protein>
<evidence type="ECO:0000313" key="1">
    <source>
        <dbReference type="EMBL" id="KAJ3558387.1"/>
    </source>
</evidence>
<gene>
    <name evidence="1" type="ORF">NM688_g956</name>
</gene>
<comment type="caution">
    <text evidence="1">The sequence shown here is derived from an EMBL/GenBank/DDBJ whole genome shotgun (WGS) entry which is preliminary data.</text>
</comment>
<reference evidence="1" key="1">
    <citation type="submission" date="2022-07" db="EMBL/GenBank/DDBJ databases">
        <title>Genome Sequence of Phlebia brevispora.</title>
        <authorList>
            <person name="Buettner E."/>
        </authorList>
    </citation>
    <scope>NUCLEOTIDE SEQUENCE</scope>
    <source>
        <strain evidence="1">MPL23</strain>
    </source>
</reference>
<dbReference type="EMBL" id="JANHOG010000092">
    <property type="protein sequence ID" value="KAJ3558387.1"/>
    <property type="molecule type" value="Genomic_DNA"/>
</dbReference>
<evidence type="ECO:0000313" key="2">
    <source>
        <dbReference type="Proteomes" id="UP001148662"/>
    </source>
</evidence>